<evidence type="ECO:0000256" key="6">
    <source>
        <dbReference type="ARBA" id="ARBA00022801"/>
    </source>
</evidence>
<reference evidence="9" key="1">
    <citation type="submission" date="2022-10" db="EMBL/GenBank/DDBJ databases">
        <title>Novel sulphate-reducing endosymbionts in the free-living metamonad Anaeramoeba.</title>
        <authorList>
            <person name="Jerlstrom-Hultqvist J."/>
            <person name="Cepicka I."/>
            <person name="Gallot-Lavallee L."/>
            <person name="Salas-Leiva D."/>
            <person name="Curtis B.A."/>
            <person name="Zahonova K."/>
            <person name="Pipaliya S."/>
            <person name="Dacks J."/>
            <person name="Roger A.J."/>
        </authorList>
    </citation>
    <scope>NUCLEOTIDE SEQUENCE</scope>
    <source>
        <strain evidence="9">BMAN</strain>
    </source>
</reference>
<evidence type="ECO:0000256" key="2">
    <source>
        <dbReference type="ARBA" id="ARBA00009085"/>
    </source>
</evidence>
<dbReference type="GO" id="GO:0004843">
    <property type="term" value="F:cysteine-type deubiquitinase activity"/>
    <property type="evidence" value="ECO:0007669"/>
    <property type="project" value="UniProtKB-EC"/>
</dbReference>
<sequence>MIHFKRFSFGESESDQQIPKKISTKIDFPPILDLSDRVINKNVDSLVYELFAISNHHGQYGSGHYTAYAKNKILEKWHFFDDKQVYEIDQQEIQSVDDAYLLFYQKVQKKKN</sequence>
<evidence type="ECO:0000313" key="10">
    <source>
        <dbReference type="Proteomes" id="UP001149090"/>
    </source>
</evidence>
<keyword evidence="5" id="KW-0833">Ubl conjugation pathway</keyword>
<dbReference type="PROSITE" id="PS50235">
    <property type="entry name" value="USP_3"/>
    <property type="match status" value="1"/>
</dbReference>
<comment type="catalytic activity">
    <reaction evidence="1">
        <text>Thiol-dependent hydrolysis of ester, thioester, amide, peptide and isopeptide bonds formed by the C-terminal Gly of ubiquitin (a 76-residue protein attached to proteins as an intracellular targeting signal).</text>
        <dbReference type="EC" id="3.4.19.12"/>
    </reaction>
</comment>
<protein>
    <recommendedName>
        <fullName evidence="3">ubiquitinyl hydrolase 1</fullName>
        <ecNumber evidence="3">3.4.19.12</ecNumber>
    </recommendedName>
</protein>
<dbReference type="GO" id="GO:0016579">
    <property type="term" value="P:protein deubiquitination"/>
    <property type="evidence" value="ECO:0007669"/>
    <property type="project" value="InterPro"/>
</dbReference>
<proteinExistence type="inferred from homology"/>
<gene>
    <name evidence="9" type="ORF">M0811_09255</name>
</gene>
<dbReference type="OrthoDB" id="292964at2759"/>
<dbReference type="EMBL" id="JAPDFW010000079">
    <property type="protein sequence ID" value="KAJ5072809.1"/>
    <property type="molecule type" value="Genomic_DNA"/>
</dbReference>
<comment type="similarity">
    <text evidence="2">Belongs to the peptidase C19 family.</text>
</comment>
<evidence type="ECO:0000256" key="7">
    <source>
        <dbReference type="ARBA" id="ARBA00022807"/>
    </source>
</evidence>
<dbReference type="InterPro" id="IPR028889">
    <property type="entry name" value="USP"/>
</dbReference>
<dbReference type="GO" id="GO:0006508">
    <property type="term" value="P:proteolysis"/>
    <property type="evidence" value="ECO:0007669"/>
    <property type="project" value="UniProtKB-KW"/>
</dbReference>
<dbReference type="Gene3D" id="3.90.70.10">
    <property type="entry name" value="Cysteine proteinases"/>
    <property type="match status" value="1"/>
</dbReference>
<organism evidence="9 10">
    <name type="scientific">Anaeramoeba ignava</name>
    <name type="common">Anaerobic marine amoeba</name>
    <dbReference type="NCBI Taxonomy" id="1746090"/>
    <lineage>
        <taxon>Eukaryota</taxon>
        <taxon>Metamonada</taxon>
        <taxon>Anaeramoebidae</taxon>
        <taxon>Anaeramoeba</taxon>
    </lineage>
</organism>
<dbReference type="Proteomes" id="UP001149090">
    <property type="component" value="Unassembled WGS sequence"/>
</dbReference>
<feature type="domain" description="USP" evidence="8">
    <location>
        <begin position="1"/>
        <end position="107"/>
    </location>
</feature>
<evidence type="ECO:0000256" key="5">
    <source>
        <dbReference type="ARBA" id="ARBA00022786"/>
    </source>
</evidence>
<evidence type="ECO:0000256" key="3">
    <source>
        <dbReference type="ARBA" id="ARBA00012759"/>
    </source>
</evidence>
<keyword evidence="7" id="KW-0788">Thiol protease</keyword>
<keyword evidence="10" id="KW-1185">Reference proteome</keyword>
<evidence type="ECO:0000259" key="8">
    <source>
        <dbReference type="PROSITE" id="PS50235"/>
    </source>
</evidence>
<evidence type="ECO:0000256" key="1">
    <source>
        <dbReference type="ARBA" id="ARBA00000707"/>
    </source>
</evidence>
<dbReference type="PANTHER" id="PTHR21646">
    <property type="entry name" value="UBIQUITIN CARBOXYL-TERMINAL HYDROLASE"/>
    <property type="match status" value="1"/>
</dbReference>
<dbReference type="EC" id="3.4.19.12" evidence="3"/>
<keyword evidence="4" id="KW-0645">Protease</keyword>
<dbReference type="SUPFAM" id="SSF54001">
    <property type="entry name" value="Cysteine proteinases"/>
    <property type="match status" value="1"/>
</dbReference>
<name>A0A9Q0RBK1_ANAIG</name>
<dbReference type="Pfam" id="PF00443">
    <property type="entry name" value="UCH"/>
    <property type="match status" value="1"/>
</dbReference>
<keyword evidence="6 9" id="KW-0378">Hydrolase</keyword>
<dbReference type="PANTHER" id="PTHR21646:SF24">
    <property type="entry name" value="UBIQUITIN CARBOXYL-TERMINAL HYDROLASE"/>
    <property type="match status" value="1"/>
</dbReference>
<dbReference type="InterPro" id="IPR018200">
    <property type="entry name" value="USP_CS"/>
</dbReference>
<dbReference type="InterPro" id="IPR001394">
    <property type="entry name" value="Peptidase_C19_UCH"/>
</dbReference>
<evidence type="ECO:0000256" key="4">
    <source>
        <dbReference type="ARBA" id="ARBA00022670"/>
    </source>
</evidence>
<dbReference type="InterPro" id="IPR038765">
    <property type="entry name" value="Papain-like_cys_pep_sf"/>
</dbReference>
<accession>A0A9Q0RBK1</accession>
<dbReference type="InterPro" id="IPR050185">
    <property type="entry name" value="Ub_carboxyl-term_hydrolase"/>
</dbReference>
<comment type="caution">
    <text evidence="9">The sequence shown here is derived from an EMBL/GenBank/DDBJ whole genome shotgun (WGS) entry which is preliminary data.</text>
</comment>
<evidence type="ECO:0000313" key="9">
    <source>
        <dbReference type="EMBL" id="KAJ5072809.1"/>
    </source>
</evidence>
<dbReference type="AlphaFoldDB" id="A0A9Q0RBK1"/>
<dbReference type="PROSITE" id="PS00973">
    <property type="entry name" value="USP_2"/>
    <property type="match status" value="1"/>
</dbReference>